<dbReference type="Proteomes" id="UP000663825">
    <property type="component" value="Unassembled WGS sequence"/>
</dbReference>
<evidence type="ECO:0000313" key="8">
    <source>
        <dbReference type="EMBL" id="CAF4379979.1"/>
    </source>
</evidence>
<dbReference type="EMBL" id="CAJNXB010003257">
    <property type="protein sequence ID" value="CAF3303607.1"/>
    <property type="molecule type" value="Genomic_DNA"/>
</dbReference>
<evidence type="ECO:0000313" key="4">
    <source>
        <dbReference type="EMBL" id="CAF3468428.1"/>
    </source>
</evidence>
<evidence type="ECO:0000313" key="12">
    <source>
        <dbReference type="Proteomes" id="UP000663873"/>
    </source>
</evidence>
<name>A0A818F5G9_9BILA</name>
<evidence type="ECO:0000313" key="10">
    <source>
        <dbReference type="EMBL" id="CAF4695940.1"/>
    </source>
</evidence>
<evidence type="ECO:0000313" key="2">
    <source>
        <dbReference type="EMBL" id="CAF3360787.1"/>
    </source>
</evidence>
<evidence type="ECO:0000313" key="1">
    <source>
        <dbReference type="EMBL" id="CAF3303607.1"/>
    </source>
</evidence>
<dbReference type="Proteomes" id="UP000663838">
    <property type="component" value="Unassembled WGS sequence"/>
</dbReference>
<dbReference type="EMBL" id="CAJOBS010000182">
    <property type="protein sequence ID" value="CAF4517038.1"/>
    <property type="molecule type" value="Genomic_DNA"/>
</dbReference>
<dbReference type="EMBL" id="CAJOBP010000476">
    <property type="protein sequence ID" value="CAF4183494.1"/>
    <property type="molecule type" value="Genomic_DNA"/>
</dbReference>
<protein>
    <submittedName>
        <fullName evidence="4">Uncharacterized protein</fullName>
    </submittedName>
</protein>
<dbReference type="EMBL" id="CAJNYD010001912">
    <property type="protein sequence ID" value="CAF3381264.1"/>
    <property type="molecule type" value="Genomic_DNA"/>
</dbReference>
<proteinExistence type="predicted"/>
<dbReference type="EMBL" id="CAJOBQ010000558">
    <property type="protein sequence ID" value="CAF4379979.1"/>
    <property type="molecule type" value="Genomic_DNA"/>
</dbReference>
<comment type="caution">
    <text evidence="4">The sequence shown here is derived from an EMBL/GenBank/DDBJ whole genome shotgun (WGS) entry which is preliminary data.</text>
</comment>
<dbReference type="Proteomes" id="UP000663862">
    <property type="component" value="Unassembled WGS sequence"/>
</dbReference>
<dbReference type="EMBL" id="CAJOBO010000012">
    <property type="protein sequence ID" value="CAF4094556.1"/>
    <property type="molecule type" value="Genomic_DNA"/>
</dbReference>
<dbReference type="Proteomes" id="UP000663873">
    <property type="component" value="Unassembled WGS sequence"/>
</dbReference>
<keyword evidence="12" id="KW-1185">Reference proteome</keyword>
<dbReference type="Proteomes" id="UP000663833">
    <property type="component" value="Unassembled WGS sequence"/>
</dbReference>
<dbReference type="Proteomes" id="UP000663848">
    <property type="component" value="Unassembled WGS sequence"/>
</dbReference>
<dbReference type="Proteomes" id="UP000663869">
    <property type="component" value="Unassembled WGS sequence"/>
</dbReference>
<dbReference type="Proteomes" id="UP000663851">
    <property type="component" value="Unassembled WGS sequence"/>
</dbReference>
<reference evidence="4" key="1">
    <citation type="submission" date="2021-02" db="EMBL/GenBank/DDBJ databases">
        <authorList>
            <person name="Nowell W R."/>
        </authorList>
    </citation>
    <scope>NUCLEOTIDE SEQUENCE</scope>
</reference>
<dbReference type="EMBL" id="CAJNYT010002444">
    <property type="protein sequence ID" value="CAF3468428.1"/>
    <property type="molecule type" value="Genomic_DNA"/>
</dbReference>
<gene>
    <name evidence="5" type="ORF">FME351_LOCUS31181</name>
    <name evidence="4" type="ORF">GRG538_LOCUS15467</name>
    <name evidence="6" type="ORF">HFQ381_LOCUS548</name>
    <name evidence="2" type="ORF">KIK155_LOCUS4471</name>
    <name evidence="3" type="ORF">LUA448_LOCUS15791</name>
    <name evidence="10" type="ORF">QYT958_LOCUS17487</name>
    <name evidence="1" type="ORF">TIS948_LOCUS18577</name>
    <name evidence="9" type="ORF">TOA249_LOCUS4714</name>
    <name evidence="8" type="ORF">TSG867_LOCUS11514</name>
    <name evidence="7" type="ORF">UJA718_LOCUS5466</name>
</gene>
<dbReference type="OrthoDB" id="9993377at2759"/>
<sequence length="183" mass="22467">MKTIRESLLRRSFDNHILANRHNKRQDEMLEEKFSLYQRRIRLMDYKTYFAEHRLAQHAKNDLGLVVTYKHKTLELSDNRQFYYRSTNKNCTAKEYSVEPLFRVLQHKNIYEFVFERRSKQYVEELRQKKSVENSRKEKFMNTTELLVRNDYDKVIDWPTSENARIQLPPIHRGRRNYSPINF</sequence>
<evidence type="ECO:0000313" key="3">
    <source>
        <dbReference type="EMBL" id="CAF3381264.1"/>
    </source>
</evidence>
<dbReference type="AlphaFoldDB" id="A0A818F5G9"/>
<evidence type="ECO:0000313" key="5">
    <source>
        <dbReference type="EMBL" id="CAF3757153.1"/>
    </source>
</evidence>
<dbReference type="EMBL" id="CAJNYU010004466">
    <property type="protein sequence ID" value="CAF3757153.1"/>
    <property type="molecule type" value="Genomic_DNA"/>
</dbReference>
<accession>A0A818F5G9</accession>
<evidence type="ECO:0000313" key="9">
    <source>
        <dbReference type="EMBL" id="CAF4517038.1"/>
    </source>
</evidence>
<dbReference type="Proteomes" id="UP000663865">
    <property type="component" value="Unassembled WGS sequence"/>
</dbReference>
<evidence type="ECO:0000313" key="6">
    <source>
        <dbReference type="EMBL" id="CAF4094556.1"/>
    </source>
</evidence>
<dbReference type="EMBL" id="CAJNYV010000432">
    <property type="protein sequence ID" value="CAF3360787.1"/>
    <property type="molecule type" value="Genomic_DNA"/>
</dbReference>
<organism evidence="4 11">
    <name type="scientific">Rotaria socialis</name>
    <dbReference type="NCBI Taxonomy" id="392032"/>
    <lineage>
        <taxon>Eukaryota</taxon>
        <taxon>Metazoa</taxon>
        <taxon>Spiralia</taxon>
        <taxon>Gnathifera</taxon>
        <taxon>Rotifera</taxon>
        <taxon>Eurotatoria</taxon>
        <taxon>Bdelloidea</taxon>
        <taxon>Philodinida</taxon>
        <taxon>Philodinidae</taxon>
        <taxon>Rotaria</taxon>
    </lineage>
</organism>
<dbReference type="Proteomes" id="UP000663872">
    <property type="component" value="Unassembled WGS sequence"/>
</dbReference>
<evidence type="ECO:0000313" key="11">
    <source>
        <dbReference type="Proteomes" id="UP000663872"/>
    </source>
</evidence>
<evidence type="ECO:0000313" key="7">
    <source>
        <dbReference type="EMBL" id="CAF4183494.1"/>
    </source>
</evidence>
<dbReference type="EMBL" id="CAJOBR010002651">
    <property type="protein sequence ID" value="CAF4695940.1"/>
    <property type="molecule type" value="Genomic_DNA"/>
</dbReference>